<dbReference type="RefSeq" id="WP_090508062.1">
    <property type="nucleotide sequence ID" value="NZ_FNWL01000004.1"/>
</dbReference>
<dbReference type="EMBL" id="FNWL01000004">
    <property type="protein sequence ID" value="SEH17649.1"/>
    <property type="molecule type" value="Genomic_DNA"/>
</dbReference>
<feature type="compositionally biased region" description="Acidic residues" evidence="12">
    <location>
        <begin position="177"/>
        <end position="190"/>
    </location>
</feature>
<feature type="domain" description="YrdC-like" evidence="13">
    <location>
        <begin position="6"/>
        <end position="218"/>
    </location>
</feature>
<evidence type="ECO:0000256" key="8">
    <source>
        <dbReference type="ARBA" id="ARBA00022741"/>
    </source>
</evidence>
<dbReference type="GO" id="GO:0008033">
    <property type="term" value="P:tRNA processing"/>
    <property type="evidence" value="ECO:0007669"/>
    <property type="project" value="UniProtKB-KW"/>
</dbReference>
<dbReference type="GO" id="GO:0003725">
    <property type="term" value="F:double-stranded RNA binding"/>
    <property type="evidence" value="ECO:0007669"/>
    <property type="project" value="InterPro"/>
</dbReference>
<evidence type="ECO:0000313" key="15">
    <source>
        <dbReference type="Proteomes" id="UP000199112"/>
    </source>
</evidence>
<evidence type="ECO:0000256" key="12">
    <source>
        <dbReference type="SAM" id="MobiDB-lite"/>
    </source>
</evidence>
<dbReference type="OrthoDB" id="39992at2157"/>
<evidence type="ECO:0000256" key="2">
    <source>
        <dbReference type="ARBA" id="ARBA00007663"/>
    </source>
</evidence>
<keyword evidence="4" id="KW-0963">Cytoplasm</keyword>
<dbReference type="NCBIfam" id="TIGR00057">
    <property type="entry name" value="L-threonylcarbamoyladenylate synthase"/>
    <property type="match status" value="1"/>
</dbReference>
<dbReference type="InterPro" id="IPR017945">
    <property type="entry name" value="DHBP_synth_RibB-like_a/b_dom"/>
</dbReference>
<organism evidence="14 15">
    <name type="scientific">Natronorubrum sediminis</name>
    <dbReference type="NCBI Taxonomy" id="640943"/>
    <lineage>
        <taxon>Archaea</taxon>
        <taxon>Methanobacteriati</taxon>
        <taxon>Methanobacteriota</taxon>
        <taxon>Stenosarchaea group</taxon>
        <taxon>Halobacteria</taxon>
        <taxon>Halobacteriales</taxon>
        <taxon>Natrialbaceae</taxon>
        <taxon>Natronorubrum</taxon>
    </lineage>
</organism>
<evidence type="ECO:0000256" key="7">
    <source>
        <dbReference type="ARBA" id="ARBA00022695"/>
    </source>
</evidence>
<evidence type="ECO:0000256" key="5">
    <source>
        <dbReference type="ARBA" id="ARBA00022679"/>
    </source>
</evidence>
<dbReference type="PANTHER" id="PTHR17490:SF16">
    <property type="entry name" value="THREONYLCARBAMOYL-AMP SYNTHASE"/>
    <property type="match status" value="1"/>
</dbReference>
<evidence type="ECO:0000256" key="11">
    <source>
        <dbReference type="ARBA" id="ARBA00048366"/>
    </source>
</evidence>
<dbReference type="GO" id="GO:0006450">
    <property type="term" value="P:regulation of translational fidelity"/>
    <property type="evidence" value="ECO:0007669"/>
    <property type="project" value="TreeGrafter"/>
</dbReference>
<dbReference type="GO" id="GO:0061710">
    <property type="term" value="F:L-threonylcarbamoyladenylate synthase"/>
    <property type="evidence" value="ECO:0007669"/>
    <property type="project" value="UniProtKB-EC"/>
</dbReference>
<reference evidence="15" key="1">
    <citation type="submission" date="2016-10" db="EMBL/GenBank/DDBJ databases">
        <authorList>
            <person name="Varghese N."/>
            <person name="Submissions S."/>
        </authorList>
    </citation>
    <scope>NUCLEOTIDE SEQUENCE [LARGE SCALE GENOMIC DNA]</scope>
    <source>
        <strain evidence="15">CGMCC 1.8981</strain>
    </source>
</reference>
<sequence length="229" mass="24290">MDTVDAETLERGAAAIRAGELVVYPTETVYGLGADALDADAVERVFEVKGRDRSKPVSFAVPSFETAVEAEYVHANERERAFAAEFLPGPVTVLCERGEAIPDVLTAGADRVGVRVPDCEPALALLERAARPITATSANVSGEPSARRVADIGSQVRNAAFVVGADQLYASGRETDEVNETTDGDDEADRDEANNGDERTESTVVDVSTGTIHRRGANAAAIDAWLENN</sequence>
<keyword evidence="15" id="KW-1185">Reference proteome</keyword>
<protein>
    <recommendedName>
        <fullName evidence="10">L-threonylcarbamoyladenylate synthase</fullName>
        <ecNumber evidence="3">2.7.7.87</ecNumber>
    </recommendedName>
    <alternativeName>
        <fullName evidence="10">L-threonylcarbamoyladenylate synthase</fullName>
    </alternativeName>
</protein>
<dbReference type="Gene3D" id="3.90.870.10">
    <property type="entry name" value="DHBP synthase"/>
    <property type="match status" value="1"/>
</dbReference>
<evidence type="ECO:0000259" key="13">
    <source>
        <dbReference type="PROSITE" id="PS51163"/>
    </source>
</evidence>
<dbReference type="PANTHER" id="PTHR17490">
    <property type="entry name" value="SUA5"/>
    <property type="match status" value="1"/>
</dbReference>
<dbReference type="InterPro" id="IPR006070">
    <property type="entry name" value="Sua5-like_dom"/>
</dbReference>
<dbReference type="GO" id="GO:0005737">
    <property type="term" value="C:cytoplasm"/>
    <property type="evidence" value="ECO:0007669"/>
    <property type="project" value="UniProtKB-SubCell"/>
</dbReference>
<dbReference type="Proteomes" id="UP000199112">
    <property type="component" value="Unassembled WGS sequence"/>
</dbReference>
<comment type="subcellular location">
    <subcellularLocation>
        <location evidence="1">Cytoplasm</location>
    </subcellularLocation>
</comment>
<dbReference type="InterPro" id="IPR050156">
    <property type="entry name" value="TC-AMP_synthase_SUA5"/>
</dbReference>
<feature type="region of interest" description="Disordered" evidence="12">
    <location>
        <begin position="171"/>
        <end position="205"/>
    </location>
</feature>
<dbReference type="GO" id="GO:0000049">
    <property type="term" value="F:tRNA binding"/>
    <property type="evidence" value="ECO:0007669"/>
    <property type="project" value="TreeGrafter"/>
</dbReference>
<dbReference type="GO" id="GO:0005524">
    <property type="term" value="F:ATP binding"/>
    <property type="evidence" value="ECO:0007669"/>
    <property type="project" value="UniProtKB-KW"/>
</dbReference>
<evidence type="ECO:0000256" key="6">
    <source>
        <dbReference type="ARBA" id="ARBA00022694"/>
    </source>
</evidence>
<keyword evidence="6" id="KW-0819">tRNA processing</keyword>
<gene>
    <name evidence="14" type="ORF">SAMN04487967_3313</name>
</gene>
<evidence type="ECO:0000313" key="14">
    <source>
        <dbReference type="EMBL" id="SEH17649.1"/>
    </source>
</evidence>
<feature type="compositionally biased region" description="Basic and acidic residues" evidence="12">
    <location>
        <begin position="191"/>
        <end position="201"/>
    </location>
</feature>
<dbReference type="EC" id="2.7.7.87" evidence="3"/>
<dbReference type="AlphaFoldDB" id="A0A1H6G3L8"/>
<comment type="similarity">
    <text evidence="2">Belongs to the SUA5 family.</text>
</comment>
<dbReference type="PROSITE" id="PS51163">
    <property type="entry name" value="YRDC"/>
    <property type="match status" value="1"/>
</dbReference>
<evidence type="ECO:0000256" key="3">
    <source>
        <dbReference type="ARBA" id="ARBA00012584"/>
    </source>
</evidence>
<dbReference type="Pfam" id="PF01300">
    <property type="entry name" value="Sua5_yciO_yrdC"/>
    <property type="match status" value="1"/>
</dbReference>
<evidence type="ECO:0000256" key="1">
    <source>
        <dbReference type="ARBA" id="ARBA00004496"/>
    </source>
</evidence>
<name>A0A1H6G3L8_9EURY</name>
<evidence type="ECO:0000256" key="10">
    <source>
        <dbReference type="ARBA" id="ARBA00029774"/>
    </source>
</evidence>
<proteinExistence type="inferred from homology"/>
<keyword evidence="8" id="KW-0547">Nucleotide-binding</keyword>
<keyword evidence="9" id="KW-0067">ATP-binding</keyword>
<dbReference type="SUPFAM" id="SSF55821">
    <property type="entry name" value="YrdC/RibB"/>
    <property type="match status" value="1"/>
</dbReference>
<comment type="catalytic activity">
    <reaction evidence="11">
        <text>L-threonine + hydrogencarbonate + ATP = L-threonylcarbamoyladenylate + diphosphate + H2O</text>
        <dbReference type="Rhea" id="RHEA:36407"/>
        <dbReference type="ChEBI" id="CHEBI:15377"/>
        <dbReference type="ChEBI" id="CHEBI:17544"/>
        <dbReference type="ChEBI" id="CHEBI:30616"/>
        <dbReference type="ChEBI" id="CHEBI:33019"/>
        <dbReference type="ChEBI" id="CHEBI:57926"/>
        <dbReference type="ChEBI" id="CHEBI:73682"/>
        <dbReference type="EC" id="2.7.7.87"/>
    </reaction>
</comment>
<keyword evidence="7" id="KW-0548">Nucleotidyltransferase</keyword>
<evidence type="ECO:0000256" key="4">
    <source>
        <dbReference type="ARBA" id="ARBA00022490"/>
    </source>
</evidence>
<evidence type="ECO:0000256" key="9">
    <source>
        <dbReference type="ARBA" id="ARBA00022840"/>
    </source>
</evidence>
<accession>A0A1H6G3L8</accession>
<keyword evidence="5" id="KW-0808">Transferase</keyword>